<dbReference type="FunFam" id="1.10.150.50:FF:000017">
    <property type="entry name" value="Liprin-beta-1 isoform 1"/>
    <property type="match status" value="1"/>
</dbReference>
<dbReference type="InterPro" id="IPR037619">
    <property type="entry name" value="LIPB1/2_SAM_3rd"/>
</dbReference>
<reference evidence="9 10" key="1">
    <citation type="journal article" date="2005" name="Nature">
        <title>Initial sequence of the chimpanzee genome and comparison with the human genome.</title>
        <authorList>
            <consortium name="Chimpanzee sequencing and analysis consortium"/>
        </authorList>
    </citation>
    <scope>NUCLEOTIDE SEQUENCE [LARGE SCALE GENOMIC DNA]</scope>
</reference>
<dbReference type="CDD" id="cd09566">
    <property type="entry name" value="SAM_liprin-beta1_2_repeat2"/>
    <property type="match status" value="1"/>
</dbReference>
<dbReference type="InterPro" id="IPR037618">
    <property type="entry name" value="LIPB1/2_SAM_2nd"/>
</dbReference>
<dbReference type="PROSITE" id="PS50105">
    <property type="entry name" value="SAM_DOMAIN"/>
    <property type="match status" value="3"/>
</dbReference>
<feature type="region of interest" description="Disordered" evidence="7">
    <location>
        <begin position="327"/>
        <end position="356"/>
    </location>
</feature>
<dbReference type="Proteomes" id="UP000002277">
    <property type="component" value="Chromosome 11"/>
</dbReference>
<dbReference type="InterPro" id="IPR001660">
    <property type="entry name" value="SAM"/>
</dbReference>
<accession>A0A2J8P671</accession>
<evidence type="ECO:0000256" key="1">
    <source>
        <dbReference type="ARBA" id="ARBA00007547"/>
    </source>
</evidence>
<reference evidence="9" key="2">
    <citation type="submission" date="2025-08" db="UniProtKB">
        <authorList>
            <consortium name="Ensembl"/>
        </authorList>
    </citation>
    <scope>IDENTIFICATION</scope>
</reference>
<reference evidence="9" key="3">
    <citation type="submission" date="2025-09" db="UniProtKB">
        <authorList>
            <consortium name="Ensembl"/>
        </authorList>
    </citation>
    <scope>IDENTIFICATION</scope>
</reference>
<feature type="region of interest" description="Disordered" evidence="7">
    <location>
        <begin position="282"/>
        <end position="308"/>
    </location>
</feature>
<evidence type="ECO:0000256" key="4">
    <source>
        <dbReference type="ARBA" id="ARBA00023054"/>
    </source>
</evidence>
<dbReference type="InterPro" id="IPR037617">
    <property type="entry name" value="LIPB1/2_SAM_1"/>
</dbReference>
<gene>
    <name evidence="9 11" type="primary">PPFIBP2</name>
</gene>
<feature type="domain" description="SAM" evidence="8">
    <location>
        <begin position="492"/>
        <end position="550"/>
    </location>
</feature>
<dbReference type="Pfam" id="PF26022">
    <property type="entry name" value="CC_Liprin_beta"/>
    <property type="match status" value="1"/>
</dbReference>
<evidence type="ECO:0000256" key="3">
    <source>
        <dbReference type="ARBA" id="ARBA00022737"/>
    </source>
</evidence>
<keyword evidence="4 6" id="KW-0175">Coiled coil</keyword>
<dbReference type="Pfam" id="PF07647">
    <property type="entry name" value="SAM_2"/>
    <property type="match status" value="1"/>
</dbReference>
<evidence type="ECO:0000313" key="10">
    <source>
        <dbReference type="Proteomes" id="UP000002277"/>
    </source>
</evidence>
<dbReference type="FunFam" id="1.10.150.50:FF:000007">
    <property type="entry name" value="Liprin-beta-1 isoform 1"/>
    <property type="match status" value="1"/>
</dbReference>
<dbReference type="EMBL" id="AACZ04016629">
    <property type="status" value="NOT_ANNOTATED_CDS"/>
    <property type="molecule type" value="Genomic_DNA"/>
</dbReference>
<dbReference type="InterPro" id="IPR013761">
    <property type="entry name" value="SAM/pointed_sf"/>
</dbReference>
<dbReference type="SUPFAM" id="SSF47769">
    <property type="entry name" value="SAM/Pointed domain"/>
    <property type="match status" value="3"/>
</dbReference>
<dbReference type="Ensembl" id="ENSPTRT00000110809.1">
    <property type="protein sequence ID" value="ENSPTRP00000085300.1"/>
    <property type="gene ID" value="ENSPTRG00000003315.5"/>
</dbReference>
<dbReference type="InterPro" id="IPR029515">
    <property type="entry name" value="Liprin"/>
</dbReference>
<dbReference type="GeneTree" id="ENSGT01050000244951"/>
<dbReference type="CDD" id="cd09563">
    <property type="entry name" value="SAM_liprin-beta1_2_repeat1"/>
    <property type="match status" value="1"/>
</dbReference>
<evidence type="ECO:0000256" key="6">
    <source>
        <dbReference type="SAM" id="Coils"/>
    </source>
</evidence>
<keyword evidence="2" id="KW-0597">Phosphoprotein</keyword>
<proteinExistence type="inferred from homology"/>
<feature type="region of interest" description="Disordered" evidence="7">
    <location>
        <begin position="383"/>
        <end position="410"/>
    </location>
</feature>
<evidence type="ECO:0000313" key="11">
    <source>
        <dbReference type="VGNC" id="VGNC:7661"/>
    </source>
</evidence>
<feature type="region of interest" description="Disordered" evidence="7">
    <location>
        <begin position="211"/>
        <end position="233"/>
    </location>
</feature>
<comment type="function">
    <text evidence="5">May regulate the disassembly of focal adhesions. Did not bind receptor-like tyrosine phosphatases type 2A.</text>
</comment>
<evidence type="ECO:0000256" key="7">
    <source>
        <dbReference type="SAM" id="MobiDB-lite"/>
    </source>
</evidence>
<dbReference type="CDD" id="cd09569">
    <property type="entry name" value="SAM_liprin-beta1_2_repeat3"/>
    <property type="match status" value="1"/>
</dbReference>
<dbReference type="Pfam" id="PF00536">
    <property type="entry name" value="SAM_1"/>
    <property type="match status" value="2"/>
</dbReference>
<comment type="similarity">
    <text evidence="1">Belongs to the liprin family. Liprin-beta subfamily.</text>
</comment>
<dbReference type="FunFam" id="1.10.150.50:FF:000005">
    <property type="entry name" value="Liprin-beta-1 isoform 1"/>
    <property type="match status" value="1"/>
</dbReference>
<sequence>MEKLITRMWKLLRRRSAPKELLSRTSLETQKLDLMTEVSELKLKLVGMEKEQREQEEKQRKAEELLQELRHLKIKVEELENERNQYEWKLKATKAEVAQLQEQVALKDAEIERLHSQLSRTAALHSESHTERDQEIQRLKMGMETLLLANEDKDRRIEELTGLLNQYRKVKEIVMVTQGPSERTLSINEEEPEGGFRKWNTTNKDPEELFKQEMPPRCSSPTVGPPPLPQKSLETRAQKKLSCSLEDLRSESVDKCMDGNQPFPVLEPKDSPFLAEHKYPTLPGKLSGATPNGEAANSPPTICQPDATGSSLLRLRDTESGWDDTAVVNDLSSTSSGTESGPQSPLTPDGKRNPKGIKKFWGKIRRTQSGNFNTDTLGMAEFRRGGLRATAGPRLSRTRDSKGQKSDANAPFAQWSTERVCAWLEDFGLAQYVIFARQWVSSGHTLLTATPQDMEKELGIKHPLHRKKLVLAVKAINTKQEEESALLDHIWVTRWLDDIGLPQYKDQFHESRVDGRMLQYLTVNDLLFLKVTSQLHHLSIKCAIHVLHVNKFNPHCLHRRPADESNLSPSEVVQWSNHRVMEWLRSVDLAEYAPNLRGSGVHGGLIILEPRFTGDTLAMLLNIPPQKTLLRRHLTTKFNALIGPEAEQEKREKMASPAYTPLTTTAKVRPRKLGFSHFGNIRKKKFDESTDYICPMEPSDGVSDSHRVYSGYRGLSPLDAPELDGLDQVGQIS</sequence>
<dbReference type="PANTHER" id="PTHR12587">
    <property type="entry name" value="LAR INTERACTING PROTEIN LIP -RELATED PROTEIN"/>
    <property type="match status" value="1"/>
</dbReference>
<keyword evidence="10" id="KW-1185">Reference proteome</keyword>
<organism evidence="9 10">
    <name type="scientific">Pan troglodytes</name>
    <name type="common">Chimpanzee</name>
    <dbReference type="NCBI Taxonomy" id="9598"/>
    <lineage>
        <taxon>Eukaryota</taxon>
        <taxon>Metazoa</taxon>
        <taxon>Chordata</taxon>
        <taxon>Craniata</taxon>
        <taxon>Vertebrata</taxon>
        <taxon>Euteleostomi</taxon>
        <taxon>Mammalia</taxon>
        <taxon>Eutheria</taxon>
        <taxon>Euarchontoglires</taxon>
        <taxon>Primates</taxon>
        <taxon>Haplorrhini</taxon>
        <taxon>Catarrhini</taxon>
        <taxon>Hominidae</taxon>
        <taxon>Pan</taxon>
    </lineage>
</organism>
<evidence type="ECO:0000313" key="9">
    <source>
        <dbReference type="Ensembl" id="ENSPTRP00000085300.1"/>
    </source>
</evidence>
<protein>
    <submittedName>
        <fullName evidence="9">PPFIA binding protein 2</fullName>
    </submittedName>
</protein>
<dbReference type="SMART" id="SM00454">
    <property type="entry name" value="SAM"/>
    <property type="match status" value="3"/>
</dbReference>
<evidence type="ECO:0000256" key="5">
    <source>
        <dbReference type="ARBA" id="ARBA00060046"/>
    </source>
</evidence>
<name>A0A2I3T7T2_PANTR</name>
<feature type="domain" description="SAM" evidence="8">
    <location>
        <begin position="415"/>
        <end position="479"/>
    </location>
</feature>
<accession>A0A2I3T7T2</accession>
<dbReference type="GO" id="GO:0005829">
    <property type="term" value="C:cytosol"/>
    <property type="evidence" value="ECO:0007669"/>
    <property type="project" value="UniProtKB-ARBA"/>
</dbReference>
<feature type="coiled-coil region" evidence="6">
    <location>
        <begin position="38"/>
        <end position="117"/>
    </location>
</feature>
<dbReference type="PANTHER" id="PTHR12587:SF18">
    <property type="entry name" value="LIPRIN-BETA-2"/>
    <property type="match status" value="1"/>
</dbReference>
<feature type="compositionally biased region" description="Polar residues" evidence="7">
    <location>
        <begin position="330"/>
        <end position="346"/>
    </location>
</feature>
<dbReference type="AlphaFoldDB" id="A0A2I3T7T2"/>
<keyword evidence="3" id="KW-0677">Repeat</keyword>
<dbReference type="InterPro" id="IPR058914">
    <property type="entry name" value="LIPB1/2_CC"/>
</dbReference>
<dbReference type="VGNC" id="VGNC:7661">
    <property type="gene designation" value="PPFIBP2"/>
</dbReference>
<evidence type="ECO:0000259" key="8">
    <source>
        <dbReference type="PROSITE" id="PS50105"/>
    </source>
</evidence>
<dbReference type="Bgee" id="ENSPTRG00000003315">
    <property type="expression patterns" value="Expressed in testis and 21 other cell types or tissues"/>
</dbReference>
<evidence type="ECO:0000256" key="2">
    <source>
        <dbReference type="ARBA" id="ARBA00022553"/>
    </source>
</evidence>
<feature type="domain" description="SAM" evidence="8">
    <location>
        <begin position="575"/>
        <end position="606"/>
    </location>
</feature>
<dbReference type="Gene3D" id="1.10.150.50">
    <property type="entry name" value="Transcription Factor, Ets-1"/>
    <property type="match status" value="3"/>
</dbReference>